<dbReference type="EMBL" id="UOFR01000070">
    <property type="protein sequence ID" value="VAW99932.1"/>
    <property type="molecule type" value="Genomic_DNA"/>
</dbReference>
<dbReference type="PANTHER" id="PTHR10794">
    <property type="entry name" value="ABHYDROLASE DOMAIN-CONTAINING PROTEIN"/>
    <property type="match status" value="1"/>
</dbReference>
<protein>
    <submittedName>
        <fullName evidence="5">Hydrolase, alpha/beta fold family functionally coupled to Phosphoribulokinase</fullName>
    </submittedName>
</protein>
<dbReference type="NCBIfam" id="NF008218">
    <property type="entry name" value="PRK10985.1"/>
    <property type="match status" value="1"/>
</dbReference>
<dbReference type="InterPro" id="IPR029058">
    <property type="entry name" value="AB_hydrolase_fold"/>
</dbReference>
<keyword evidence="5" id="KW-0418">Kinase</keyword>
<feature type="domain" description="AB hydrolase-1" evidence="4">
    <location>
        <begin position="60"/>
        <end position="296"/>
    </location>
</feature>
<accession>A0A3B1AIU3</accession>
<comment type="similarity">
    <text evidence="1">Belongs to the AB hydrolase superfamily. AB hydrolase 4 family.</text>
</comment>
<evidence type="ECO:0000256" key="1">
    <source>
        <dbReference type="ARBA" id="ARBA00010884"/>
    </source>
</evidence>
<evidence type="ECO:0000313" key="5">
    <source>
        <dbReference type="EMBL" id="VAW99932.1"/>
    </source>
</evidence>
<dbReference type="InterPro" id="IPR012020">
    <property type="entry name" value="ABHD4"/>
</dbReference>
<organism evidence="5">
    <name type="scientific">hydrothermal vent metagenome</name>
    <dbReference type="NCBI Taxonomy" id="652676"/>
    <lineage>
        <taxon>unclassified sequences</taxon>
        <taxon>metagenomes</taxon>
        <taxon>ecological metagenomes</taxon>
    </lineage>
</organism>
<evidence type="ECO:0000259" key="4">
    <source>
        <dbReference type="Pfam" id="PF00561"/>
    </source>
</evidence>
<keyword evidence="2" id="KW-0719">Serine esterase</keyword>
<dbReference type="GO" id="GO:0047372">
    <property type="term" value="F:monoacylglycerol lipase activity"/>
    <property type="evidence" value="ECO:0007669"/>
    <property type="project" value="TreeGrafter"/>
</dbReference>
<dbReference type="PROSITE" id="PS01133">
    <property type="entry name" value="UPF0017"/>
    <property type="match status" value="1"/>
</dbReference>
<gene>
    <name evidence="5" type="ORF">MNBD_GAMMA21-2413</name>
</gene>
<dbReference type="GO" id="GO:0034338">
    <property type="term" value="F:short-chain carboxylesterase activity"/>
    <property type="evidence" value="ECO:0007669"/>
    <property type="project" value="TreeGrafter"/>
</dbReference>
<reference evidence="5" key="1">
    <citation type="submission" date="2018-06" db="EMBL/GenBank/DDBJ databases">
        <authorList>
            <person name="Zhirakovskaya E."/>
        </authorList>
    </citation>
    <scope>NUCLEOTIDE SEQUENCE</scope>
</reference>
<keyword evidence="5" id="KW-0808">Transferase</keyword>
<keyword evidence="3 5" id="KW-0378">Hydrolase</keyword>
<evidence type="ECO:0000256" key="2">
    <source>
        <dbReference type="ARBA" id="ARBA00022487"/>
    </source>
</evidence>
<dbReference type="SUPFAM" id="SSF53474">
    <property type="entry name" value="alpha/beta-Hydrolases"/>
    <property type="match status" value="1"/>
</dbReference>
<dbReference type="InterPro" id="IPR050960">
    <property type="entry name" value="AB_hydrolase_4_sf"/>
</dbReference>
<dbReference type="PIRSF" id="PIRSF005211">
    <property type="entry name" value="Ab_hydro_YheT"/>
    <property type="match status" value="1"/>
</dbReference>
<proteinExistence type="inferred from homology"/>
<dbReference type="InterPro" id="IPR000073">
    <property type="entry name" value="AB_hydrolase_1"/>
</dbReference>
<dbReference type="InterPro" id="IPR000952">
    <property type="entry name" value="AB_hydrolase_4_CS"/>
</dbReference>
<dbReference type="Gene3D" id="3.40.50.1820">
    <property type="entry name" value="alpha/beta hydrolase"/>
    <property type="match status" value="1"/>
</dbReference>
<dbReference type="PANTHER" id="PTHR10794:SF94">
    <property type="entry name" value="ESTERASE YHET-RELATED"/>
    <property type="match status" value="1"/>
</dbReference>
<evidence type="ECO:0000256" key="3">
    <source>
        <dbReference type="ARBA" id="ARBA00022801"/>
    </source>
</evidence>
<dbReference type="GO" id="GO:0016301">
    <property type="term" value="F:kinase activity"/>
    <property type="evidence" value="ECO:0007669"/>
    <property type="project" value="UniProtKB-KW"/>
</dbReference>
<dbReference type="AlphaFoldDB" id="A0A3B1AIU3"/>
<name>A0A3B1AIU3_9ZZZZ</name>
<dbReference type="Pfam" id="PF00561">
    <property type="entry name" value="Abhydrolase_1"/>
    <property type="match status" value="1"/>
</dbReference>
<sequence>MPIVRSTFKPAWWLRSAHAQTIWSSFVRRKPRLNIDWQRVELPDGDFIDLAWSGPKQGKTVLLLHGLEGSVSSVYASGLMVELNRRGYRACLMHFRGCSDQPNRLPLWYHSGQSEDPQHILKFLRDQMDIDVYAAVGFSLGGNVLLKWLGEQGAAMPIQRAAVMSVPFRLAHAAQRMDTGFSRLYQWHLVSSMRHKYKNKFTRIASPLDVDISTLDTFWQFDDQITAPLHGFKDVHDYYARASSRPFIPRIRVPTLILHSSDDPFMYSHTPPRSDELPDNVCLELTEHGGHVGFISGRVPGLAHYWGERRLLEWIDN</sequence>